<dbReference type="GO" id="GO:0016020">
    <property type="term" value="C:membrane"/>
    <property type="evidence" value="ECO:0007669"/>
    <property type="project" value="UniProtKB-SubCell"/>
</dbReference>
<dbReference type="PANTHER" id="PTHR33048">
    <property type="entry name" value="PTH11-LIKE INTEGRAL MEMBRANE PROTEIN (AFU_ORTHOLOGUE AFUA_5G11245)"/>
    <property type="match status" value="1"/>
</dbReference>
<organism evidence="9 10">
    <name type="scientific">Helicocarpus griseus UAMH5409</name>
    <dbReference type="NCBI Taxonomy" id="1447875"/>
    <lineage>
        <taxon>Eukaryota</taxon>
        <taxon>Fungi</taxon>
        <taxon>Dikarya</taxon>
        <taxon>Ascomycota</taxon>
        <taxon>Pezizomycotina</taxon>
        <taxon>Eurotiomycetes</taxon>
        <taxon>Eurotiomycetidae</taxon>
        <taxon>Onygenales</taxon>
        <taxon>Ajellomycetaceae</taxon>
        <taxon>Helicocarpus</taxon>
    </lineage>
</organism>
<evidence type="ECO:0000256" key="4">
    <source>
        <dbReference type="ARBA" id="ARBA00023136"/>
    </source>
</evidence>
<proteinExistence type="inferred from homology"/>
<accession>A0A2B7XT71</accession>
<dbReference type="Proteomes" id="UP000223968">
    <property type="component" value="Unassembled WGS sequence"/>
</dbReference>
<dbReference type="AlphaFoldDB" id="A0A2B7XT71"/>
<gene>
    <name evidence="9" type="ORF">AJ79_04560</name>
</gene>
<feature type="transmembrane region" description="Helical" evidence="7">
    <location>
        <begin position="100"/>
        <end position="124"/>
    </location>
</feature>
<keyword evidence="3 7" id="KW-1133">Transmembrane helix</keyword>
<dbReference type="InterPro" id="IPR052337">
    <property type="entry name" value="SAT4-like"/>
</dbReference>
<dbReference type="Pfam" id="PF20684">
    <property type="entry name" value="Fung_rhodopsin"/>
    <property type="match status" value="1"/>
</dbReference>
<evidence type="ECO:0000313" key="10">
    <source>
        <dbReference type="Proteomes" id="UP000223968"/>
    </source>
</evidence>
<protein>
    <recommendedName>
        <fullName evidence="8">Rhodopsin domain-containing protein</fullName>
    </recommendedName>
</protein>
<dbReference type="PANTHER" id="PTHR33048:SF47">
    <property type="entry name" value="INTEGRAL MEMBRANE PROTEIN-RELATED"/>
    <property type="match status" value="1"/>
</dbReference>
<dbReference type="EMBL" id="PDNB01000065">
    <property type="protein sequence ID" value="PGH11973.1"/>
    <property type="molecule type" value="Genomic_DNA"/>
</dbReference>
<name>A0A2B7XT71_9EURO</name>
<feature type="domain" description="Rhodopsin" evidence="8">
    <location>
        <begin position="37"/>
        <end position="278"/>
    </location>
</feature>
<reference evidence="9 10" key="1">
    <citation type="submission" date="2017-10" db="EMBL/GenBank/DDBJ databases">
        <title>Comparative genomics in systemic dimorphic fungi from Ajellomycetaceae.</title>
        <authorList>
            <person name="Munoz J.F."/>
            <person name="Mcewen J.G."/>
            <person name="Clay O.K."/>
            <person name="Cuomo C.A."/>
        </authorList>
    </citation>
    <scope>NUCLEOTIDE SEQUENCE [LARGE SCALE GENOMIC DNA]</scope>
    <source>
        <strain evidence="9 10">UAMH5409</strain>
    </source>
</reference>
<comment type="caution">
    <text evidence="9">The sequence shown here is derived from an EMBL/GenBank/DDBJ whole genome shotgun (WGS) entry which is preliminary data.</text>
</comment>
<sequence length="385" mass="42749">MATPIPEPPPSTPEDCGDQLVNTAISFIVVSTVFVGLRYVSRYLKRAKTGADDFLVPIAWLFEVGLCASSILMVKMGGVGRHMGWLMLNDPNAPVTFTKLQIPFTLLYALAVNFPKLAILGLYLRIFAKRSHRIACYILIAILSAACLAVVLTTCLQCMPLAFMWNPAAHPDGRCININTFWRWGSFPNIVTDVLMIILPLPCIWSLKLSMKDKIGLVLTFGTGSVGLVTSVVRFTLFFQTDGLADATWTAVKLGSISCTEPGVYLMAACLPTYRSLWTSIRTRSTFSGSRSNKTDPNATLQGSDRNIHLISVQSKQRRVFGTGSMDEFERLENDERTLISGNHRSHYDDFSDRETGSVNSARHHQDRGIHVHRDYNVSTTHARV</sequence>
<feature type="transmembrane region" description="Helical" evidence="7">
    <location>
        <begin position="136"/>
        <end position="165"/>
    </location>
</feature>
<comment type="similarity">
    <text evidence="5">Belongs to the SAT4 family.</text>
</comment>
<evidence type="ECO:0000256" key="3">
    <source>
        <dbReference type="ARBA" id="ARBA00022989"/>
    </source>
</evidence>
<evidence type="ECO:0000256" key="1">
    <source>
        <dbReference type="ARBA" id="ARBA00004141"/>
    </source>
</evidence>
<feature type="transmembrane region" description="Helical" evidence="7">
    <location>
        <begin position="60"/>
        <end position="80"/>
    </location>
</feature>
<keyword evidence="4 7" id="KW-0472">Membrane</keyword>
<evidence type="ECO:0000256" key="7">
    <source>
        <dbReference type="SAM" id="Phobius"/>
    </source>
</evidence>
<feature type="transmembrane region" description="Helical" evidence="7">
    <location>
        <begin position="185"/>
        <end position="205"/>
    </location>
</feature>
<dbReference type="STRING" id="1447875.A0A2B7XT71"/>
<evidence type="ECO:0000259" key="8">
    <source>
        <dbReference type="Pfam" id="PF20684"/>
    </source>
</evidence>
<evidence type="ECO:0000256" key="5">
    <source>
        <dbReference type="ARBA" id="ARBA00038359"/>
    </source>
</evidence>
<dbReference type="OrthoDB" id="4167798at2759"/>
<evidence type="ECO:0000256" key="6">
    <source>
        <dbReference type="SAM" id="MobiDB-lite"/>
    </source>
</evidence>
<evidence type="ECO:0000313" key="9">
    <source>
        <dbReference type="EMBL" id="PGH11973.1"/>
    </source>
</evidence>
<feature type="region of interest" description="Disordered" evidence="6">
    <location>
        <begin position="343"/>
        <end position="366"/>
    </location>
</feature>
<comment type="subcellular location">
    <subcellularLocation>
        <location evidence="1">Membrane</location>
        <topology evidence="1">Multi-pass membrane protein</topology>
    </subcellularLocation>
</comment>
<feature type="compositionally biased region" description="Basic and acidic residues" evidence="6">
    <location>
        <begin position="346"/>
        <end position="356"/>
    </location>
</feature>
<feature type="transmembrane region" description="Helical" evidence="7">
    <location>
        <begin position="217"/>
        <end position="239"/>
    </location>
</feature>
<keyword evidence="2 7" id="KW-0812">Transmembrane</keyword>
<dbReference type="InterPro" id="IPR049326">
    <property type="entry name" value="Rhodopsin_dom_fungi"/>
</dbReference>
<evidence type="ECO:0000256" key="2">
    <source>
        <dbReference type="ARBA" id="ARBA00022692"/>
    </source>
</evidence>
<feature type="transmembrane region" description="Helical" evidence="7">
    <location>
        <begin position="20"/>
        <end position="40"/>
    </location>
</feature>
<keyword evidence="10" id="KW-1185">Reference proteome</keyword>